<dbReference type="AlphaFoldDB" id="A0A437LX89"/>
<evidence type="ECO:0000256" key="1">
    <source>
        <dbReference type="ARBA" id="ARBA00010062"/>
    </source>
</evidence>
<dbReference type="CDD" id="cd06330">
    <property type="entry name" value="PBP1_As_SBP-like"/>
    <property type="match status" value="1"/>
</dbReference>
<evidence type="ECO:0000259" key="4">
    <source>
        <dbReference type="Pfam" id="PF13458"/>
    </source>
</evidence>
<name>A0A437LX89_9PROT</name>
<dbReference type="Proteomes" id="UP000282957">
    <property type="component" value="Unassembled WGS sequence"/>
</dbReference>
<dbReference type="InterPro" id="IPR028082">
    <property type="entry name" value="Peripla_BP_I"/>
</dbReference>
<accession>A0A437LX89</accession>
<dbReference type="Gene3D" id="3.40.50.2300">
    <property type="match status" value="2"/>
</dbReference>
<comment type="similarity">
    <text evidence="1">Belongs to the leucine-binding protein family.</text>
</comment>
<evidence type="ECO:0000313" key="6">
    <source>
        <dbReference type="Proteomes" id="UP000282957"/>
    </source>
</evidence>
<keyword evidence="2" id="KW-0732">Signal</keyword>
<dbReference type="PANTHER" id="PTHR30483:SF37">
    <property type="entry name" value="ABC TRANSPORTER SUBSTRATE-BINDING PROTEIN"/>
    <property type="match status" value="1"/>
</dbReference>
<evidence type="ECO:0000256" key="2">
    <source>
        <dbReference type="ARBA" id="ARBA00022729"/>
    </source>
</evidence>
<keyword evidence="3" id="KW-0029">Amino-acid transport</keyword>
<dbReference type="SUPFAM" id="SSF53822">
    <property type="entry name" value="Periplasmic binding protein-like I"/>
    <property type="match status" value="1"/>
</dbReference>
<dbReference type="RefSeq" id="WP_127790197.1">
    <property type="nucleotide sequence ID" value="NZ_SACL01000015.1"/>
</dbReference>
<evidence type="ECO:0000256" key="3">
    <source>
        <dbReference type="ARBA" id="ARBA00022970"/>
    </source>
</evidence>
<sequence length="414" mass="45155">MQLHGASNQEGRFSMIVTRRTALAAGLAVPAIAQAQNDPIRIGEINSYTAQPAFLVPYRNAWTLAVDTINAQGGINGRPLATIFRDDAGKPEDAVRHAGELINNERVALISGAFLSNIGLALGDFANQNKKLFVASEALTDALVWSRGNRYTFRLRCSTYMQAAMLVEEAAKLPAKRWAVVAPNYEYGQSAVRWFKEMLTRAKPDVQFVAEQFPALGRIDAGATVQALAAANPEAIFNVTFGADLTNFVRQGNTRGLFERRAVVSMLTGEPEYLEPLGDEAPEGWIVTGYPVEQINNPTHNAFRDAYRAKYRELPKLGSVVAYDTVLAIAAMLRKVPSLETEAMVEAMRGLKFNGVFGQGESEFRAADHQSTMGAYVGRTVVRGGKGTMADWRFADGRAYLPSEDAARAMRPAG</sequence>
<feature type="domain" description="Leucine-binding protein" evidence="4">
    <location>
        <begin position="39"/>
        <end position="380"/>
    </location>
</feature>
<reference evidence="5 6" key="1">
    <citation type="submission" date="2019-01" db="EMBL/GenBank/DDBJ databases">
        <authorList>
            <person name="Chen W.-M."/>
        </authorList>
    </citation>
    <scope>NUCLEOTIDE SEQUENCE [LARGE SCALE GENOMIC DNA]</scope>
    <source>
        <strain evidence="5 6">CCP-6</strain>
    </source>
</reference>
<organism evidence="5 6">
    <name type="scientific">Rhodovarius crocodyli</name>
    <dbReference type="NCBI Taxonomy" id="1979269"/>
    <lineage>
        <taxon>Bacteria</taxon>
        <taxon>Pseudomonadati</taxon>
        <taxon>Pseudomonadota</taxon>
        <taxon>Alphaproteobacteria</taxon>
        <taxon>Acetobacterales</taxon>
        <taxon>Roseomonadaceae</taxon>
        <taxon>Rhodovarius</taxon>
    </lineage>
</organism>
<dbReference type="InterPro" id="IPR051010">
    <property type="entry name" value="BCAA_transport"/>
</dbReference>
<dbReference type="GO" id="GO:0006865">
    <property type="term" value="P:amino acid transport"/>
    <property type="evidence" value="ECO:0007669"/>
    <property type="project" value="UniProtKB-KW"/>
</dbReference>
<proteinExistence type="inferred from homology"/>
<keyword evidence="3" id="KW-0813">Transport</keyword>
<dbReference type="OrthoDB" id="9783240at2"/>
<dbReference type="EMBL" id="SACL01000015">
    <property type="protein sequence ID" value="RVT90015.1"/>
    <property type="molecule type" value="Genomic_DNA"/>
</dbReference>
<gene>
    <name evidence="5" type="ORF">EOD42_24320</name>
</gene>
<dbReference type="PANTHER" id="PTHR30483">
    <property type="entry name" value="LEUCINE-SPECIFIC-BINDING PROTEIN"/>
    <property type="match status" value="1"/>
</dbReference>
<protein>
    <submittedName>
        <fullName evidence="5">ABC transporter substrate-binding protein</fullName>
    </submittedName>
</protein>
<keyword evidence="6" id="KW-1185">Reference proteome</keyword>
<dbReference type="Pfam" id="PF13458">
    <property type="entry name" value="Peripla_BP_6"/>
    <property type="match status" value="1"/>
</dbReference>
<dbReference type="InterPro" id="IPR028081">
    <property type="entry name" value="Leu-bd"/>
</dbReference>
<comment type="caution">
    <text evidence="5">The sequence shown here is derived from an EMBL/GenBank/DDBJ whole genome shotgun (WGS) entry which is preliminary data.</text>
</comment>
<evidence type="ECO:0000313" key="5">
    <source>
        <dbReference type="EMBL" id="RVT90015.1"/>
    </source>
</evidence>